<dbReference type="CDD" id="cd13919">
    <property type="entry name" value="CuRO_HCO_II_like_5"/>
    <property type="match status" value="1"/>
</dbReference>
<evidence type="ECO:0000256" key="10">
    <source>
        <dbReference type="ARBA" id="ARBA00022989"/>
    </source>
</evidence>
<evidence type="ECO:0000259" key="18">
    <source>
        <dbReference type="PROSITE" id="PS50857"/>
    </source>
</evidence>
<evidence type="ECO:0000313" key="19">
    <source>
        <dbReference type="EMBL" id="NHC12421.1"/>
    </source>
</evidence>
<name>A0ABX0GRN5_9ACTN</name>
<reference evidence="19 20" key="1">
    <citation type="submission" date="2020-03" db="EMBL/GenBank/DDBJ databases">
        <title>Two novel Motilibacter sp.</title>
        <authorList>
            <person name="Liu S."/>
        </authorList>
    </citation>
    <scope>NUCLEOTIDE SEQUENCE [LARGE SCALE GENOMIC DNA]</scope>
    <source>
        <strain evidence="19 20">E257</strain>
    </source>
</reference>
<organism evidence="19 20">
    <name type="scientific">Motilibacter deserti</name>
    <dbReference type="NCBI Taxonomy" id="2714956"/>
    <lineage>
        <taxon>Bacteria</taxon>
        <taxon>Bacillati</taxon>
        <taxon>Actinomycetota</taxon>
        <taxon>Actinomycetes</taxon>
        <taxon>Motilibacterales</taxon>
        <taxon>Motilibacteraceae</taxon>
        <taxon>Motilibacter</taxon>
    </lineage>
</organism>
<dbReference type="InterPro" id="IPR014222">
    <property type="entry name" value="Cyt_c_oxidase_su2"/>
</dbReference>
<comment type="function">
    <text evidence="13">Subunits I and II form the functional core of the enzyme complex. Electrons originating in cytochrome c are transferred via heme a and Cu(A) to the binuclear center formed by heme a3 and Cu(B).</text>
</comment>
<evidence type="ECO:0000256" key="15">
    <source>
        <dbReference type="ARBA" id="ARBA00047816"/>
    </source>
</evidence>
<sequence length="283" mass="31636">MQPRRRWRRPLTLLVLAPLVLSGCSSELNDQWARGGLPESVTDHGDRITTLWQGAWAAAFITGAIVWALILAACVVYRRKATDTGLPPQVRYNLPVEVLYTTLPIVMVLVYFYFTARDQNEVGDVKNDAAVNVSVVGKRWSWDFNYLDAGVFQAGTPGEPPTLYLPVGEKVHFDVVARDVIHSFWVPQFIFKKDMIPGRVNSFELTPTKVGFYAGKCAELCGTYHARMLFNVAVVERAEYDRQLEALRAQGNVGDLTDVEGPQQPRSGESLTIDPETDETESE</sequence>
<evidence type="ECO:0000256" key="6">
    <source>
        <dbReference type="ARBA" id="ARBA00022692"/>
    </source>
</evidence>
<comment type="catalytic activity">
    <reaction evidence="15">
        <text>4 Fe(II)-[cytochrome c] + O2 + 8 H(+)(in) = 4 Fe(III)-[cytochrome c] + 2 H2O + 4 H(+)(out)</text>
        <dbReference type="Rhea" id="RHEA:11436"/>
        <dbReference type="Rhea" id="RHEA-COMP:10350"/>
        <dbReference type="Rhea" id="RHEA-COMP:14399"/>
        <dbReference type="ChEBI" id="CHEBI:15377"/>
        <dbReference type="ChEBI" id="CHEBI:15378"/>
        <dbReference type="ChEBI" id="CHEBI:15379"/>
        <dbReference type="ChEBI" id="CHEBI:29033"/>
        <dbReference type="ChEBI" id="CHEBI:29034"/>
        <dbReference type="EC" id="7.1.1.9"/>
    </reaction>
</comment>
<dbReference type="PRINTS" id="PR01166">
    <property type="entry name" value="CYCOXIDASEII"/>
</dbReference>
<feature type="domain" description="Cytochrome oxidase subunit II copper A binding" evidence="18">
    <location>
        <begin position="128"/>
        <end position="246"/>
    </location>
</feature>
<dbReference type="PROSITE" id="PS00078">
    <property type="entry name" value="COX2"/>
    <property type="match status" value="1"/>
</dbReference>
<dbReference type="PANTHER" id="PTHR22888:SF9">
    <property type="entry name" value="CYTOCHROME C OXIDASE SUBUNIT 2"/>
    <property type="match status" value="1"/>
</dbReference>
<evidence type="ECO:0000256" key="17">
    <source>
        <dbReference type="SAM" id="Phobius"/>
    </source>
</evidence>
<dbReference type="PANTHER" id="PTHR22888">
    <property type="entry name" value="CYTOCHROME C OXIDASE, SUBUNIT II"/>
    <property type="match status" value="1"/>
</dbReference>
<evidence type="ECO:0000256" key="9">
    <source>
        <dbReference type="ARBA" id="ARBA00022982"/>
    </source>
</evidence>
<evidence type="ECO:0000256" key="14">
    <source>
        <dbReference type="ARBA" id="ARBA00031399"/>
    </source>
</evidence>
<keyword evidence="5" id="KW-0679">Respiratory chain</keyword>
<keyword evidence="12 17" id="KW-0472">Membrane</keyword>
<dbReference type="SUPFAM" id="SSF81464">
    <property type="entry name" value="Cytochrome c oxidase subunit II-like, transmembrane region"/>
    <property type="match status" value="1"/>
</dbReference>
<comment type="caution">
    <text evidence="19">The sequence shown here is derived from an EMBL/GenBank/DDBJ whole genome shotgun (WGS) entry which is preliminary data.</text>
</comment>
<gene>
    <name evidence="19" type="primary">coxB</name>
    <name evidence="19" type="ORF">G9H71_01315</name>
</gene>
<proteinExistence type="inferred from homology"/>
<feature type="region of interest" description="Disordered" evidence="16">
    <location>
        <begin position="253"/>
        <end position="283"/>
    </location>
</feature>
<dbReference type="PROSITE" id="PS50857">
    <property type="entry name" value="COX2_CUA"/>
    <property type="match status" value="1"/>
</dbReference>
<evidence type="ECO:0000256" key="11">
    <source>
        <dbReference type="ARBA" id="ARBA00023008"/>
    </source>
</evidence>
<evidence type="ECO:0000256" key="13">
    <source>
        <dbReference type="ARBA" id="ARBA00024688"/>
    </source>
</evidence>
<dbReference type="SUPFAM" id="SSF49503">
    <property type="entry name" value="Cupredoxins"/>
    <property type="match status" value="1"/>
</dbReference>
<evidence type="ECO:0000256" key="16">
    <source>
        <dbReference type="SAM" id="MobiDB-lite"/>
    </source>
</evidence>
<keyword evidence="9" id="KW-0249">Electron transport</keyword>
<evidence type="ECO:0000256" key="7">
    <source>
        <dbReference type="ARBA" id="ARBA00022723"/>
    </source>
</evidence>
<keyword evidence="6 17" id="KW-0812">Transmembrane</keyword>
<dbReference type="InterPro" id="IPR045187">
    <property type="entry name" value="CcO_II"/>
</dbReference>
<evidence type="ECO:0000256" key="4">
    <source>
        <dbReference type="ARBA" id="ARBA00022448"/>
    </source>
</evidence>
<accession>A0ABX0GRN5</accession>
<evidence type="ECO:0000256" key="5">
    <source>
        <dbReference type="ARBA" id="ARBA00022660"/>
    </source>
</evidence>
<keyword evidence="7" id="KW-0479">Metal-binding</keyword>
<dbReference type="InterPro" id="IPR002429">
    <property type="entry name" value="CcO_II-like_C"/>
</dbReference>
<evidence type="ECO:0000256" key="12">
    <source>
        <dbReference type="ARBA" id="ARBA00023136"/>
    </source>
</evidence>
<keyword evidence="11" id="KW-0186">Copper</keyword>
<evidence type="ECO:0000256" key="3">
    <source>
        <dbReference type="ARBA" id="ARBA00012949"/>
    </source>
</evidence>
<dbReference type="EMBL" id="JAANNP010000001">
    <property type="protein sequence ID" value="NHC12421.1"/>
    <property type="molecule type" value="Genomic_DNA"/>
</dbReference>
<dbReference type="InterPro" id="IPR036257">
    <property type="entry name" value="Cyt_c_oxidase_su2_TM_sf"/>
</dbReference>
<keyword evidence="8" id="KW-1278">Translocase</keyword>
<feature type="transmembrane region" description="Helical" evidence="17">
    <location>
        <begin position="98"/>
        <end position="116"/>
    </location>
</feature>
<dbReference type="NCBIfam" id="TIGR02866">
    <property type="entry name" value="CoxB"/>
    <property type="match status" value="1"/>
</dbReference>
<comment type="subcellular location">
    <subcellularLocation>
        <location evidence="1">Membrane</location>
        <topology evidence="1">Multi-pass membrane protein</topology>
    </subcellularLocation>
</comment>
<comment type="similarity">
    <text evidence="2">Belongs to the cytochrome c oxidase subunit 2 family.</text>
</comment>
<protein>
    <recommendedName>
        <fullName evidence="3">cytochrome-c oxidase</fullName>
        <ecNumber evidence="3">7.1.1.9</ecNumber>
    </recommendedName>
    <alternativeName>
        <fullName evidence="14">Cytochrome aa3 subunit 2</fullName>
    </alternativeName>
</protein>
<evidence type="ECO:0000256" key="1">
    <source>
        <dbReference type="ARBA" id="ARBA00004141"/>
    </source>
</evidence>
<evidence type="ECO:0000256" key="8">
    <source>
        <dbReference type="ARBA" id="ARBA00022967"/>
    </source>
</evidence>
<keyword evidence="4" id="KW-0813">Transport</keyword>
<evidence type="ECO:0000313" key="20">
    <source>
        <dbReference type="Proteomes" id="UP000800981"/>
    </source>
</evidence>
<evidence type="ECO:0000256" key="2">
    <source>
        <dbReference type="ARBA" id="ARBA00007866"/>
    </source>
</evidence>
<dbReference type="Pfam" id="PF00116">
    <property type="entry name" value="COX2"/>
    <property type="match status" value="1"/>
</dbReference>
<dbReference type="PROSITE" id="PS51257">
    <property type="entry name" value="PROKAR_LIPOPROTEIN"/>
    <property type="match status" value="1"/>
</dbReference>
<keyword evidence="20" id="KW-1185">Reference proteome</keyword>
<dbReference type="Gene3D" id="2.60.40.420">
    <property type="entry name" value="Cupredoxins - blue copper proteins"/>
    <property type="match status" value="1"/>
</dbReference>
<dbReference type="InterPro" id="IPR001505">
    <property type="entry name" value="Copper_CuA"/>
</dbReference>
<feature type="transmembrane region" description="Helical" evidence="17">
    <location>
        <begin position="50"/>
        <end position="77"/>
    </location>
</feature>
<dbReference type="EC" id="7.1.1.9" evidence="3"/>
<keyword evidence="19" id="KW-0560">Oxidoreductase</keyword>
<dbReference type="Gene3D" id="1.10.287.90">
    <property type="match status" value="1"/>
</dbReference>
<dbReference type="GO" id="GO:0016491">
    <property type="term" value="F:oxidoreductase activity"/>
    <property type="evidence" value="ECO:0007669"/>
    <property type="project" value="UniProtKB-KW"/>
</dbReference>
<dbReference type="Proteomes" id="UP000800981">
    <property type="component" value="Unassembled WGS sequence"/>
</dbReference>
<keyword evidence="10 17" id="KW-1133">Transmembrane helix</keyword>
<dbReference type="InterPro" id="IPR008972">
    <property type="entry name" value="Cupredoxin"/>
</dbReference>